<evidence type="ECO:0000256" key="1">
    <source>
        <dbReference type="SAM" id="MobiDB-lite"/>
    </source>
</evidence>
<proteinExistence type="predicted"/>
<evidence type="ECO:0000313" key="3">
    <source>
        <dbReference type="EMBL" id="QSB13191.1"/>
    </source>
</evidence>
<feature type="region of interest" description="Disordered" evidence="1">
    <location>
        <begin position="82"/>
        <end position="112"/>
    </location>
</feature>
<sequence>MSFTRMVEDFVCEHCATRNVGNGYTNHCAHCLHSKHVDVDPGDRAADCQGLMVPVGVDTAGGGTSLLHRCDRCGAERRCKTAPEDDQDAIVAVATQPPPPIPRQRPRRRRHP</sequence>
<evidence type="ECO:0000259" key="2">
    <source>
        <dbReference type="Pfam" id="PF12647"/>
    </source>
</evidence>
<keyword evidence="4" id="KW-1185">Reference proteome</keyword>
<evidence type="ECO:0000313" key="4">
    <source>
        <dbReference type="Proteomes" id="UP000662857"/>
    </source>
</evidence>
<dbReference type="KEGG" id="nhy:JQS43_16315"/>
<dbReference type="Pfam" id="PF12647">
    <property type="entry name" value="RNHCP"/>
    <property type="match status" value="1"/>
</dbReference>
<organism evidence="3 4">
    <name type="scientific">Natronosporangium hydrolyticum</name>
    <dbReference type="NCBI Taxonomy" id="2811111"/>
    <lineage>
        <taxon>Bacteria</taxon>
        <taxon>Bacillati</taxon>
        <taxon>Actinomycetota</taxon>
        <taxon>Actinomycetes</taxon>
        <taxon>Micromonosporales</taxon>
        <taxon>Micromonosporaceae</taxon>
        <taxon>Natronosporangium</taxon>
    </lineage>
</organism>
<accession>A0A895Y751</accession>
<feature type="domain" description="RNHCP" evidence="2">
    <location>
        <begin position="8"/>
        <end position="90"/>
    </location>
</feature>
<gene>
    <name evidence="3" type="ORF">JQS43_16315</name>
</gene>
<dbReference type="AlphaFoldDB" id="A0A895Y751"/>
<dbReference type="EMBL" id="CP070499">
    <property type="protein sequence ID" value="QSB13191.1"/>
    <property type="molecule type" value="Genomic_DNA"/>
</dbReference>
<protein>
    <submittedName>
        <fullName evidence="3">RNHCP domain-containing protein</fullName>
    </submittedName>
</protein>
<reference evidence="3" key="1">
    <citation type="submission" date="2021-02" db="EMBL/GenBank/DDBJ databases">
        <title>Natrosporangium hydrolyticum gen. nov., sp. nov, a haloalkaliphilic actinobacterium from a soda solonchak soil.</title>
        <authorList>
            <person name="Sorokin D.Y."/>
            <person name="Khijniak T.V."/>
            <person name="Zakharycheva A.P."/>
            <person name="Boueva O.V."/>
            <person name="Ariskina E.V."/>
            <person name="Hahnke R.L."/>
            <person name="Bunk B."/>
            <person name="Sproer C."/>
            <person name="Schumann P."/>
            <person name="Evtushenko L.I."/>
            <person name="Kublanov I.V."/>
        </authorList>
    </citation>
    <scope>NUCLEOTIDE SEQUENCE</scope>
    <source>
        <strain evidence="3">DSM 106523</strain>
    </source>
</reference>
<dbReference type="Proteomes" id="UP000662857">
    <property type="component" value="Chromosome"/>
</dbReference>
<dbReference type="RefSeq" id="WP_239675267.1">
    <property type="nucleotide sequence ID" value="NZ_CP070499.1"/>
</dbReference>
<name>A0A895Y751_9ACTN</name>
<dbReference type="InterPro" id="IPR024439">
    <property type="entry name" value="RNHCP"/>
</dbReference>